<organism evidence="2 3">
    <name type="scientific">Thermomonospora cellulosilytica</name>
    <dbReference type="NCBI Taxonomy" id="1411118"/>
    <lineage>
        <taxon>Bacteria</taxon>
        <taxon>Bacillati</taxon>
        <taxon>Actinomycetota</taxon>
        <taxon>Actinomycetes</taxon>
        <taxon>Streptosporangiales</taxon>
        <taxon>Thermomonosporaceae</taxon>
        <taxon>Thermomonospora</taxon>
    </lineage>
</organism>
<dbReference type="RefSeq" id="WP_182703563.1">
    <property type="nucleotide sequence ID" value="NZ_JACJII010000001.1"/>
</dbReference>
<dbReference type="Proteomes" id="UP000539313">
    <property type="component" value="Unassembled WGS sequence"/>
</dbReference>
<evidence type="ECO:0000313" key="2">
    <source>
        <dbReference type="EMBL" id="MBA9001135.1"/>
    </source>
</evidence>
<gene>
    <name evidence="2" type="ORF">HNR21_000017</name>
</gene>
<evidence type="ECO:0000313" key="3">
    <source>
        <dbReference type="Proteomes" id="UP000539313"/>
    </source>
</evidence>
<reference evidence="2 3" key="1">
    <citation type="submission" date="2020-08" db="EMBL/GenBank/DDBJ databases">
        <title>Sequencing the genomes of 1000 actinobacteria strains.</title>
        <authorList>
            <person name="Klenk H.-P."/>
        </authorList>
    </citation>
    <scope>NUCLEOTIDE SEQUENCE [LARGE SCALE GENOMIC DNA]</scope>
    <source>
        <strain evidence="2 3">DSM 45823</strain>
    </source>
</reference>
<comment type="caution">
    <text evidence="2">The sequence shown here is derived from an EMBL/GenBank/DDBJ whole genome shotgun (WGS) entry which is preliminary data.</text>
</comment>
<evidence type="ECO:0000256" key="1">
    <source>
        <dbReference type="SAM" id="MobiDB-lite"/>
    </source>
</evidence>
<sequence>MESDERYDPDGDPVVAEPGGHPLDFRRESPSKETRWLGSVVAEIAEAPAEDTATRYRLDRAIRRFGGSINTDYPALLRDLWERPVARGVLAGLVAEWTAECAAGDLLGLELTLPRLIPLAEAGYAELDPAFADVTVPDPIDVVVRALRSGLPEELSLPTVRGPAAVTAVQHGDLLTVGIGNSMIEVHGPEGVVHRAAVRHPGPAVWWDGRAFHLSRLTRGRSRRETFRLADDGGLAAEPLDLWPDGPASAQVTFPGAAAPVTVMIRHGMFRVEDAGGRALYRIEASPAAQTVGEGVHPILPPPGWWTHCGPVDPDASAALRRIDRGTVVRLVGAALRGRRDLDARLARALPAVTGPHLAARIGALVAQAASLLPAYLRICDALGRGRPADLPDLVRPAAGLRTGRMIREMITLRRAGEQLRRAIRAEPPETGVPRRLRSTGRPITVRDFPVSRFGCLGALAVEATWPWILDGTRTWHLATLAAWGSAPWGDGGGQWRLREFTFPGHGAGDLEGVRWRTPNGVMAVVRHHVTRREGGPIHEATVVEYAPDGAFAEVAFTAWTPLGPAIPQGWGGAERIARFTRLLAERGPVPHDPAVVHRIVKETGLPPDEVASACYGHPFFLGRQELARFPADLLALFTDPDTGEPVHSRSKRSHRLEAGLRNALMPEEPEDLWITGLDADRAVDWWHTTGRHLVKNTE</sequence>
<feature type="region of interest" description="Disordered" evidence="1">
    <location>
        <begin position="1"/>
        <end position="30"/>
    </location>
</feature>
<proteinExistence type="predicted"/>
<accession>A0A7W3MSK1</accession>
<dbReference type="AlphaFoldDB" id="A0A7W3MSK1"/>
<dbReference type="EMBL" id="JACJII010000001">
    <property type="protein sequence ID" value="MBA9001135.1"/>
    <property type="molecule type" value="Genomic_DNA"/>
</dbReference>
<keyword evidence="3" id="KW-1185">Reference proteome</keyword>
<protein>
    <submittedName>
        <fullName evidence="2">Uncharacterized protein</fullName>
    </submittedName>
</protein>
<name>A0A7W3MSK1_9ACTN</name>